<dbReference type="InterPro" id="IPR048020">
    <property type="entry name" value="Transpos_IS3"/>
</dbReference>
<dbReference type="GO" id="GO:0015074">
    <property type="term" value="P:DNA integration"/>
    <property type="evidence" value="ECO:0007669"/>
    <property type="project" value="InterPro"/>
</dbReference>
<dbReference type="Pfam" id="PF00665">
    <property type="entry name" value="rve"/>
    <property type="match status" value="1"/>
</dbReference>
<dbReference type="InterPro" id="IPR025948">
    <property type="entry name" value="HTH-like_dom"/>
</dbReference>
<dbReference type="EMBL" id="BJCH01000039">
    <property type="protein sequence ID" value="GCL47291.1"/>
    <property type="molecule type" value="Genomic_DNA"/>
</dbReference>
<dbReference type="Proteomes" id="UP000438874">
    <property type="component" value="Unassembled WGS sequence"/>
</dbReference>
<gene>
    <name evidence="3" type="ORF">NIES3787_29970</name>
</gene>
<proteinExistence type="predicted"/>
<dbReference type="InterPro" id="IPR001584">
    <property type="entry name" value="Integrase_cat-core"/>
</dbReference>
<dbReference type="GO" id="GO:0003676">
    <property type="term" value="F:nucleic acid binding"/>
    <property type="evidence" value="ECO:0007669"/>
    <property type="project" value="InterPro"/>
</dbReference>
<evidence type="ECO:0000259" key="2">
    <source>
        <dbReference type="PROSITE" id="PS50994"/>
    </source>
</evidence>
<dbReference type="InterPro" id="IPR050900">
    <property type="entry name" value="Transposase_IS3/IS150/IS904"/>
</dbReference>
<protein>
    <submittedName>
        <fullName evidence="3">Integrase, catalytic region</fullName>
    </submittedName>
</protein>
<dbReference type="PANTHER" id="PTHR46889:SF4">
    <property type="entry name" value="TRANSPOSASE INSO FOR INSERTION SEQUENCE ELEMENT IS911B-RELATED"/>
    <property type="match status" value="1"/>
</dbReference>
<evidence type="ECO:0000256" key="1">
    <source>
        <dbReference type="ARBA" id="ARBA00002286"/>
    </source>
</evidence>
<reference evidence="3 4" key="1">
    <citation type="submission" date="2019-02" db="EMBL/GenBank/DDBJ databases">
        <title>Draft genome sequence of Arthrospira platensis NIES-3787.</title>
        <authorList>
            <person name="Yamaguchi H."/>
            <person name="Suzuki S."/>
            <person name="Kawachi M."/>
        </authorList>
    </citation>
    <scope>NUCLEOTIDE SEQUENCE [LARGE SCALE GENOMIC DNA]</scope>
    <source>
        <strain evidence="3 4">NIES-3787</strain>
    </source>
</reference>
<organism evidence="3 4">
    <name type="scientific">Microcystis aeruginosa NIES-3787</name>
    <dbReference type="NCBI Taxonomy" id="2517782"/>
    <lineage>
        <taxon>Bacteria</taxon>
        <taxon>Bacillati</taxon>
        <taxon>Cyanobacteriota</taxon>
        <taxon>Cyanophyceae</taxon>
        <taxon>Oscillatoriophycideae</taxon>
        <taxon>Chroococcales</taxon>
        <taxon>Microcystaceae</taxon>
        <taxon>Microcystis</taxon>
    </lineage>
</organism>
<dbReference type="NCBIfam" id="NF033516">
    <property type="entry name" value="transpos_IS3"/>
    <property type="match status" value="1"/>
</dbReference>
<dbReference type="Pfam" id="PF13333">
    <property type="entry name" value="rve_2"/>
    <property type="match status" value="1"/>
</dbReference>
<dbReference type="SUPFAM" id="SSF53098">
    <property type="entry name" value="Ribonuclease H-like"/>
    <property type="match status" value="1"/>
</dbReference>
<dbReference type="Gene3D" id="3.30.420.10">
    <property type="entry name" value="Ribonuclease H-like superfamily/Ribonuclease H"/>
    <property type="match status" value="1"/>
</dbReference>
<sequence length="285" mass="33140">MLQIAPSCYRRHAAQQRRPELRCERAQRDEMLVAHIQRVWHANWQVYGADKVWRQMNREGITVARCTVERLMRQLGLQGARRGKKVRTTISDGKAPCPLDRVNRVFKAERPNQLWVSDFTYVSTWQGWLYVAFVIDVYARRIVGWRVSRSMHTDFVLDALEQALYDRQPERAESLVHHSDRGSQYVSIRYTERLAEAGIEPSVGSRGDSYDNALAETINGLYKTELIHRRAPWKTRESVELATLEWVHWFNHIRLLEPIGYLPPADAEANYWRQHASGATPVAST</sequence>
<dbReference type="PROSITE" id="PS50994">
    <property type="entry name" value="INTEGRASE"/>
    <property type="match status" value="1"/>
</dbReference>
<evidence type="ECO:0000313" key="4">
    <source>
        <dbReference type="Proteomes" id="UP000438874"/>
    </source>
</evidence>
<dbReference type="Pfam" id="PF13276">
    <property type="entry name" value="HTH_21"/>
    <property type="match status" value="1"/>
</dbReference>
<evidence type="ECO:0000313" key="3">
    <source>
        <dbReference type="EMBL" id="GCL47291.1"/>
    </source>
</evidence>
<accession>A0A6H9FVZ5</accession>
<comment type="function">
    <text evidence="1">Involved in the transposition of the insertion sequence.</text>
</comment>
<dbReference type="PANTHER" id="PTHR46889">
    <property type="entry name" value="TRANSPOSASE INSF FOR INSERTION SEQUENCE IS3B-RELATED"/>
    <property type="match status" value="1"/>
</dbReference>
<comment type="caution">
    <text evidence="3">The sequence shown here is derived from an EMBL/GenBank/DDBJ whole genome shotgun (WGS) entry which is preliminary data.</text>
</comment>
<name>A0A6H9FVZ5_MICAE</name>
<dbReference type="InterPro" id="IPR036397">
    <property type="entry name" value="RNaseH_sf"/>
</dbReference>
<dbReference type="InterPro" id="IPR012337">
    <property type="entry name" value="RNaseH-like_sf"/>
</dbReference>
<feature type="domain" description="Integrase catalytic" evidence="2">
    <location>
        <begin position="107"/>
        <end position="271"/>
    </location>
</feature>
<dbReference type="AlphaFoldDB" id="A0A6H9FVZ5"/>